<dbReference type="Proteomes" id="UP001551329">
    <property type="component" value="Unassembled WGS sequence"/>
</dbReference>
<evidence type="ECO:0000313" key="2">
    <source>
        <dbReference type="Proteomes" id="UP001551329"/>
    </source>
</evidence>
<accession>A0ABV3C5J5</accession>
<evidence type="ECO:0000313" key="1">
    <source>
        <dbReference type="EMBL" id="MEU7070062.1"/>
    </source>
</evidence>
<proteinExistence type="predicted"/>
<evidence type="ECO:0008006" key="3">
    <source>
        <dbReference type="Google" id="ProtNLM"/>
    </source>
</evidence>
<keyword evidence="2" id="KW-1185">Reference proteome</keyword>
<comment type="caution">
    <text evidence="1">The sequence shown here is derived from an EMBL/GenBank/DDBJ whole genome shotgun (WGS) entry which is preliminary data.</text>
</comment>
<dbReference type="RefSeq" id="WP_358469787.1">
    <property type="nucleotide sequence ID" value="NZ_JBEZAE010000003.1"/>
</dbReference>
<dbReference type="InterPro" id="IPR011992">
    <property type="entry name" value="EF-hand-dom_pair"/>
</dbReference>
<reference evidence="1 2" key="1">
    <citation type="submission" date="2024-06" db="EMBL/GenBank/DDBJ databases">
        <title>The Natural Products Discovery Center: Release of the First 8490 Sequenced Strains for Exploring Actinobacteria Biosynthetic Diversity.</title>
        <authorList>
            <person name="Kalkreuter E."/>
            <person name="Kautsar S.A."/>
            <person name="Yang D."/>
            <person name="Bader C.D."/>
            <person name="Teijaro C.N."/>
            <person name="Fluegel L."/>
            <person name="Davis C.M."/>
            <person name="Simpson J.R."/>
            <person name="Lauterbach L."/>
            <person name="Steele A.D."/>
            <person name="Gui C."/>
            <person name="Meng S."/>
            <person name="Li G."/>
            <person name="Viehrig K."/>
            <person name="Ye F."/>
            <person name="Su P."/>
            <person name="Kiefer A.F."/>
            <person name="Nichols A."/>
            <person name="Cepeda A.J."/>
            <person name="Yan W."/>
            <person name="Fan B."/>
            <person name="Jiang Y."/>
            <person name="Adhikari A."/>
            <person name="Zheng C.-J."/>
            <person name="Schuster L."/>
            <person name="Cowan T.M."/>
            <person name="Smanski M.J."/>
            <person name="Chevrette M.G."/>
            <person name="De Carvalho L.P.S."/>
            <person name="Shen B."/>
        </authorList>
    </citation>
    <scope>NUCLEOTIDE SEQUENCE [LARGE SCALE GENOMIC DNA]</scope>
    <source>
        <strain evidence="1 2">NPDC045974</strain>
    </source>
</reference>
<dbReference type="SUPFAM" id="SSF47473">
    <property type="entry name" value="EF-hand"/>
    <property type="match status" value="1"/>
</dbReference>
<dbReference type="EMBL" id="JBEZAE010000003">
    <property type="protein sequence ID" value="MEU7070062.1"/>
    <property type="molecule type" value="Genomic_DNA"/>
</dbReference>
<dbReference type="Gene3D" id="1.10.238.10">
    <property type="entry name" value="EF-hand"/>
    <property type="match status" value="1"/>
</dbReference>
<organism evidence="1 2">
    <name type="scientific">Streptomyces narbonensis</name>
    <dbReference type="NCBI Taxonomy" id="67333"/>
    <lineage>
        <taxon>Bacteria</taxon>
        <taxon>Bacillati</taxon>
        <taxon>Actinomycetota</taxon>
        <taxon>Actinomycetes</taxon>
        <taxon>Kitasatosporales</taxon>
        <taxon>Streptomycetaceae</taxon>
        <taxon>Streptomyces</taxon>
    </lineage>
</organism>
<name>A0ABV3C5J5_9ACTN</name>
<sequence>MGAYKQRLLGLFDSMDSDRNGVLVWDDFQRVIDRQDASAPQAKAYEDFIRAYWNIVDPSDRGRDGNYDGTISKEEFLVYAEKKRIGTTPETSDLGPMANAAFTFMDTAGTGAISKTQFQDYLTARNVRAEYAEEAFRRLSTNKETITAKDVLTGLHTFFTSPDPTPEHSVWVDTLFPAQS</sequence>
<protein>
    <recommendedName>
        <fullName evidence="3">Calcium-binding protein</fullName>
    </recommendedName>
</protein>
<gene>
    <name evidence="1" type="ORF">AB0A88_07930</name>
</gene>